<dbReference type="PROSITE" id="PS50835">
    <property type="entry name" value="IG_LIKE"/>
    <property type="match status" value="1"/>
</dbReference>
<keyword evidence="9" id="KW-1185">Reference proteome</keyword>
<keyword evidence="5" id="KW-1279">T cell receptor</keyword>
<dbReference type="Gene3D" id="2.60.40.10">
    <property type="entry name" value="Immunoglobulins"/>
    <property type="match status" value="1"/>
</dbReference>
<dbReference type="SMART" id="SM00406">
    <property type="entry name" value="IGv"/>
    <property type="match status" value="1"/>
</dbReference>
<dbReference type="GO" id="GO:0002250">
    <property type="term" value="P:adaptive immune response"/>
    <property type="evidence" value="ECO:0007669"/>
    <property type="project" value="UniProtKB-KW"/>
</dbReference>
<evidence type="ECO:0000259" key="7">
    <source>
        <dbReference type="PROSITE" id="PS50835"/>
    </source>
</evidence>
<dbReference type="CDD" id="cd00099">
    <property type="entry name" value="IgV"/>
    <property type="match status" value="1"/>
</dbReference>
<evidence type="ECO:0000313" key="8">
    <source>
        <dbReference type="EMBL" id="KAG9468064.1"/>
    </source>
</evidence>
<dbReference type="InterPro" id="IPR051287">
    <property type="entry name" value="TCR_variable_region"/>
</dbReference>
<dbReference type="PANTHER" id="PTHR19367:SF18">
    <property type="entry name" value="T CELL RECEPTOR ALPHA VARIABLE 16"/>
    <property type="match status" value="1"/>
</dbReference>
<dbReference type="InterPro" id="IPR007110">
    <property type="entry name" value="Ig-like_dom"/>
</dbReference>
<organism evidence="8 9">
    <name type="scientific">Eleutherodactylus coqui</name>
    <name type="common">Puerto Rican coqui</name>
    <dbReference type="NCBI Taxonomy" id="57060"/>
    <lineage>
        <taxon>Eukaryota</taxon>
        <taxon>Metazoa</taxon>
        <taxon>Chordata</taxon>
        <taxon>Craniata</taxon>
        <taxon>Vertebrata</taxon>
        <taxon>Euteleostomi</taxon>
        <taxon>Amphibia</taxon>
        <taxon>Batrachia</taxon>
        <taxon>Anura</taxon>
        <taxon>Neobatrachia</taxon>
        <taxon>Hyloidea</taxon>
        <taxon>Eleutherodactylidae</taxon>
        <taxon>Eleutherodactylinae</taxon>
        <taxon>Eleutherodactylus</taxon>
        <taxon>Eleutherodactylus</taxon>
    </lineage>
</organism>
<feature type="domain" description="Ig-like" evidence="7">
    <location>
        <begin position="7"/>
        <end position="128"/>
    </location>
</feature>
<keyword evidence="3" id="KW-0675">Receptor</keyword>
<accession>A0A8J6JXV7</accession>
<dbReference type="SUPFAM" id="SSF48726">
    <property type="entry name" value="Immunoglobulin"/>
    <property type="match status" value="1"/>
</dbReference>
<evidence type="ECO:0000256" key="2">
    <source>
        <dbReference type="ARBA" id="ARBA00023130"/>
    </source>
</evidence>
<proteinExistence type="predicted"/>
<dbReference type="InterPro" id="IPR003599">
    <property type="entry name" value="Ig_sub"/>
</dbReference>
<dbReference type="Proteomes" id="UP000770717">
    <property type="component" value="Unassembled WGS sequence"/>
</dbReference>
<dbReference type="GO" id="GO:0042101">
    <property type="term" value="C:T cell receptor complex"/>
    <property type="evidence" value="ECO:0007669"/>
    <property type="project" value="UniProtKB-KW"/>
</dbReference>
<sequence length="137" mass="15915">MNLKFCPFLNSFLIFSFLLTCVRSNDLSQSDTEKTAREGDTITINCSYESTKYVLIWYVQKPGGSILFLLHDQSKKEDLDEEYKERISASHFPENRNFPLTIRNVQRSDTGMYYCALEHGTMCTTEVCVILKPTNRY</sequence>
<keyword evidence="2" id="KW-1064">Adaptive immunity</keyword>
<name>A0A8J6JXV7_ELECQ</name>
<evidence type="ECO:0000256" key="3">
    <source>
        <dbReference type="ARBA" id="ARBA00023170"/>
    </source>
</evidence>
<evidence type="ECO:0000256" key="5">
    <source>
        <dbReference type="ARBA" id="ARBA00043266"/>
    </source>
</evidence>
<keyword evidence="4" id="KW-0393">Immunoglobulin domain</keyword>
<keyword evidence="1 6" id="KW-0732">Signal</keyword>
<dbReference type="SMART" id="SM00409">
    <property type="entry name" value="IG"/>
    <property type="match status" value="1"/>
</dbReference>
<reference evidence="8" key="1">
    <citation type="thesis" date="2020" institute="ProQuest LLC" country="789 East Eisenhower Parkway, Ann Arbor, MI, USA">
        <title>Comparative Genomics and Chromosome Evolution.</title>
        <authorList>
            <person name="Mudd A.B."/>
        </authorList>
    </citation>
    <scope>NUCLEOTIDE SEQUENCE</scope>
    <source>
        <strain evidence="8">HN-11 Male</strain>
        <tissue evidence="8">Kidney and liver</tissue>
    </source>
</reference>
<dbReference type="InterPro" id="IPR013783">
    <property type="entry name" value="Ig-like_fold"/>
</dbReference>
<comment type="caution">
    <text evidence="8">The sequence shown here is derived from an EMBL/GenBank/DDBJ whole genome shotgun (WGS) entry which is preliminary data.</text>
</comment>
<feature type="signal peptide" evidence="6">
    <location>
        <begin position="1"/>
        <end position="24"/>
    </location>
</feature>
<evidence type="ECO:0000256" key="6">
    <source>
        <dbReference type="SAM" id="SignalP"/>
    </source>
</evidence>
<dbReference type="PANTHER" id="PTHR19367">
    <property type="entry name" value="T-CELL RECEPTOR ALPHA CHAIN V REGION"/>
    <property type="match status" value="1"/>
</dbReference>
<evidence type="ECO:0000256" key="1">
    <source>
        <dbReference type="ARBA" id="ARBA00022729"/>
    </source>
</evidence>
<protein>
    <recommendedName>
        <fullName evidence="7">Ig-like domain-containing protein</fullName>
    </recommendedName>
</protein>
<feature type="chain" id="PRO_5035232517" description="Ig-like domain-containing protein" evidence="6">
    <location>
        <begin position="25"/>
        <end position="137"/>
    </location>
</feature>
<dbReference type="EMBL" id="WNTK01001058">
    <property type="protein sequence ID" value="KAG9468064.1"/>
    <property type="molecule type" value="Genomic_DNA"/>
</dbReference>
<dbReference type="Pfam" id="PF07686">
    <property type="entry name" value="V-set"/>
    <property type="match status" value="1"/>
</dbReference>
<dbReference type="AlphaFoldDB" id="A0A8J6JXV7"/>
<gene>
    <name evidence="8" type="ORF">GDO78_013813</name>
</gene>
<dbReference type="InterPro" id="IPR036179">
    <property type="entry name" value="Ig-like_dom_sf"/>
</dbReference>
<keyword evidence="5" id="KW-0391">Immunity</keyword>
<evidence type="ECO:0000256" key="4">
    <source>
        <dbReference type="ARBA" id="ARBA00023319"/>
    </source>
</evidence>
<evidence type="ECO:0000313" key="9">
    <source>
        <dbReference type="Proteomes" id="UP000770717"/>
    </source>
</evidence>
<dbReference type="InterPro" id="IPR013106">
    <property type="entry name" value="Ig_V-set"/>
</dbReference>
<dbReference type="OrthoDB" id="8947657at2759"/>